<dbReference type="EMBL" id="JXLN01000567">
    <property type="protein sequence ID" value="KPL98749.1"/>
    <property type="molecule type" value="Genomic_DNA"/>
</dbReference>
<protein>
    <submittedName>
        <fullName evidence="1">Uncharacterized protein</fullName>
    </submittedName>
</protein>
<organism evidence="1 2">
    <name type="scientific">Sarcoptes scabiei</name>
    <name type="common">Itch mite</name>
    <name type="synonym">Acarus scabiei</name>
    <dbReference type="NCBI Taxonomy" id="52283"/>
    <lineage>
        <taxon>Eukaryota</taxon>
        <taxon>Metazoa</taxon>
        <taxon>Ecdysozoa</taxon>
        <taxon>Arthropoda</taxon>
        <taxon>Chelicerata</taxon>
        <taxon>Arachnida</taxon>
        <taxon>Acari</taxon>
        <taxon>Acariformes</taxon>
        <taxon>Sarcoptiformes</taxon>
        <taxon>Astigmata</taxon>
        <taxon>Psoroptidia</taxon>
        <taxon>Sarcoptoidea</taxon>
        <taxon>Sarcoptidae</taxon>
        <taxon>Sarcoptinae</taxon>
        <taxon>Sarcoptes</taxon>
    </lineage>
</organism>
<dbReference type="AlphaFoldDB" id="A0A131ZT74"/>
<reference evidence="1 2" key="1">
    <citation type="journal article" date="2015" name="Parasit. Vectors">
        <title>Draft genome of the scabies mite.</title>
        <authorList>
            <person name="Rider S.D.Jr."/>
            <person name="Morgan M.S."/>
            <person name="Arlian L.G."/>
        </authorList>
    </citation>
    <scope>NUCLEOTIDE SEQUENCE [LARGE SCALE GENOMIC DNA]</scope>
    <source>
        <strain evidence="1">Arlian Lab</strain>
    </source>
</reference>
<dbReference type="VEuPathDB" id="VectorBase:SSCA008997"/>
<accession>A0A131ZT74</accession>
<evidence type="ECO:0000313" key="2">
    <source>
        <dbReference type="Proteomes" id="UP000616769"/>
    </source>
</evidence>
<proteinExistence type="predicted"/>
<gene>
    <name evidence="1" type="ORF">QR98_0003800</name>
</gene>
<sequence>MLKRKMLLESSEQCSPESLLENEGKKLRKSGKNTKTFKATQKIDQHQGSIAKFDDVMDKGNEELVKLKKEELNLKISILKIRYEFMQREYEKYCEKNFSQSEF</sequence>
<name>A0A131ZT74_SARSC</name>
<comment type="caution">
    <text evidence="1">The sequence shown here is derived from an EMBL/GenBank/DDBJ whole genome shotgun (WGS) entry which is preliminary data.</text>
</comment>
<evidence type="ECO:0000313" key="1">
    <source>
        <dbReference type="EMBL" id="KPL98749.1"/>
    </source>
</evidence>
<dbReference type="Proteomes" id="UP000616769">
    <property type="component" value="Unassembled WGS sequence"/>
</dbReference>
<dbReference type="OrthoDB" id="6504355at2759"/>